<dbReference type="GO" id="GO:0005737">
    <property type="term" value="C:cytoplasm"/>
    <property type="evidence" value="ECO:0007669"/>
    <property type="project" value="UniProtKB-ARBA"/>
</dbReference>
<dbReference type="SUPFAM" id="SSF75620">
    <property type="entry name" value="Release factor"/>
    <property type="match status" value="1"/>
</dbReference>
<evidence type="ECO:0000256" key="1">
    <source>
        <dbReference type="ARBA" id="ARBA00010835"/>
    </source>
</evidence>
<feature type="domain" description="Prokaryotic-type class I peptide chain release factors" evidence="4">
    <location>
        <begin position="135"/>
        <end position="151"/>
    </location>
</feature>
<dbReference type="PANTHER" id="PTHR43804:SF7">
    <property type="entry name" value="LD18447P"/>
    <property type="match status" value="1"/>
</dbReference>
<dbReference type="Pfam" id="PF00472">
    <property type="entry name" value="RF-1"/>
    <property type="match status" value="1"/>
</dbReference>
<dbReference type="InterPro" id="IPR045853">
    <property type="entry name" value="Pep_chain_release_fac_I_sf"/>
</dbReference>
<dbReference type="EMBL" id="MGAR01000010">
    <property type="protein sequence ID" value="OGK52396.1"/>
    <property type="molecule type" value="Genomic_DNA"/>
</dbReference>
<keyword evidence="2" id="KW-0488">Methylation</keyword>
<dbReference type="Proteomes" id="UP000176480">
    <property type="component" value="Unassembled WGS sequence"/>
</dbReference>
<accession>A0A1F7J9Y9</accession>
<evidence type="ECO:0000256" key="3">
    <source>
        <dbReference type="ARBA" id="ARBA00022917"/>
    </source>
</evidence>
<dbReference type="Gene3D" id="3.30.160.20">
    <property type="match status" value="1"/>
</dbReference>
<keyword evidence="3" id="KW-0648">Protein biosynthesis</keyword>
<evidence type="ECO:0000313" key="5">
    <source>
        <dbReference type="EMBL" id="OGK52396.1"/>
    </source>
</evidence>
<evidence type="ECO:0000259" key="4">
    <source>
        <dbReference type="PROSITE" id="PS00745"/>
    </source>
</evidence>
<dbReference type="PANTHER" id="PTHR43804">
    <property type="entry name" value="LD18447P"/>
    <property type="match status" value="1"/>
</dbReference>
<name>A0A1F7J9Y9_9BACT</name>
<sequence>MLLDIYFLSLDFKVLIFDFLTMQINPNVVIIEAMPGAGGDESKIWGKELLLSYIRFAQKRAMKYVYIDENVVKISGHDAFNYFKKETGVHRVQRIPTTERRGRIHTSTAVILVTPQVVQSDFRINPSDLEWQFFRAGGHGGQNVNKVATAVRLTHKPTGIVVTSSQERYQDANRQIALQIMAGKIYQLEEEKKRGLMYSYVQNVGTGERAEKIRTYNFPQNRLTDHRIGKSYHNLEDVIGQGKWDKVFNS</sequence>
<dbReference type="Pfam" id="PF03462">
    <property type="entry name" value="PCRF"/>
    <property type="match status" value="1"/>
</dbReference>
<reference evidence="5 6" key="1">
    <citation type="journal article" date="2016" name="Nat. Commun.">
        <title>Thousands of microbial genomes shed light on interconnected biogeochemical processes in an aquifer system.</title>
        <authorList>
            <person name="Anantharaman K."/>
            <person name="Brown C.T."/>
            <person name="Hug L.A."/>
            <person name="Sharon I."/>
            <person name="Castelle C.J."/>
            <person name="Probst A.J."/>
            <person name="Thomas B.C."/>
            <person name="Singh A."/>
            <person name="Wilkins M.J."/>
            <person name="Karaoz U."/>
            <person name="Brodie E.L."/>
            <person name="Williams K.H."/>
            <person name="Hubbard S.S."/>
            <person name="Banfield J.F."/>
        </authorList>
    </citation>
    <scope>NUCLEOTIDE SEQUENCE [LARGE SCALE GENOMIC DNA]</scope>
</reference>
<comment type="caution">
    <text evidence="5">The sequence shown here is derived from an EMBL/GenBank/DDBJ whole genome shotgun (WGS) entry which is preliminary data.</text>
</comment>
<dbReference type="AlphaFoldDB" id="A0A1F7J9Y9"/>
<protein>
    <recommendedName>
        <fullName evidence="4">Prokaryotic-type class I peptide chain release factors domain-containing protein</fullName>
    </recommendedName>
</protein>
<dbReference type="InterPro" id="IPR005139">
    <property type="entry name" value="PCRF"/>
</dbReference>
<dbReference type="InterPro" id="IPR000352">
    <property type="entry name" value="Pep_chain_release_fac_I"/>
</dbReference>
<dbReference type="GO" id="GO:0003747">
    <property type="term" value="F:translation release factor activity"/>
    <property type="evidence" value="ECO:0007669"/>
    <property type="project" value="InterPro"/>
</dbReference>
<evidence type="ECO:0000313" key="6">
    <source>
        <dbReference type="Proteomes" id="UP000176480"/>
    </source>
</evidence>
<dbReference type="Gene3D" id="3.30.70.1660">
    <property type="match status" value="1"/>
</dbReference>
<evidence type="ECO:0000256" key="2">
    <source>
        <dbReference type="ARBA" id="ARBA00022481"/>
    </source>
</evidence>
<organism evidence="5 6">
    <name type="scientific">Candidatus Roizmanbacteria bacterium RIFCSPLOWO2_01_FULL_41_22</name>
    <dbReference type="NCBI Taxonomy" id="1802067"/>
    <lineage>
        <taxon>Bacteria</taxon>
        <taxon>Candidatus Roizmaniibacteriota</taxon>
    </lineage>
</organism>
<comment type="similarity">
    <text evidence="1">Belongs to the prokaryotic/mitochondrial release factor family.</text>
</comment>
<proteinExistence type="inferred from homology"/>
<dbReference type="InterPro" id="IPR050057">
    <property type="entry name" value="Prokaryotic/Mito_RF"/>
</dbReference>
<dbReference type="STRING" id="1802067.A2966_01875"/>
<gene>
    <name evidence="5" type="ORF">A2966_01875</name>
</gene>
<dbReference type="PROSITE" id="PS00745">
    <property type="entry name" value="RF_PROK_I"/>
    <property type="match status" value="1"/>
</dbReference>